<sequence>MRPDRSHHDIVGPRFLTLGSKFGRFAVSPEISDSRHLPVDARGEDSALTYPRDAMPSDDDISMLRQLIRRVEDDLHTLAVGDRAQIEEAMQVVRRTRRSVRLGMPTIAPPATHSNWASS</sequence>
<evidence type="ECO:0000313" key="1">
    <source>
        <dbReference type="EMBL" id="CUU56204.1"/>
    </source>
</evidence>
<evidence type="ECO:0000313" key="2">
    <source>
        <dbReference type="Proteomes" id="UP000198802"/>
    </source>
</evidence>
<dbReference type="AlphaFoldDB" id="A0A0S4QN17"/>
<name>A0A0S4QN17_9ACTN</name>
<gene>
    <name evidence="1" type="ORF">Ga0074812_10788</name>
</gene>
<keyword evidence="2" id="KW-1185">Reference proteome</keyword>
<protein>
    <submittedName>
        <fullName evidence="1">Uncharacterized protein</fullName>
    </submittedName>
</protein>
<dbReference type="EMBL" id="FAOZ01000007">
    <property type="protein sequence ID" value="CUU56204.1"/>
    <property type="molecule type" value="Genomic_DNA"/>
</dbReference>
<organism evidence="1 2">
    <name type="scientific">Parafrankia irregularis</name>
    <dbReference type="NCBI Taxonomy" id="795642"/>
    <lineage>
        <taxon>Bacteria</taxon>
        <taxon>Bacillati</taxon>
        <taxon>Actinomycetota</taxon>
        <taxon>Actinomycetes</taxon>
        <taxon>Frankiales</taxon>
        <taxon>Frankiaceae</taxon>
        <taxon>Parafrankia</taxon>
    </lineage>
</organism>
<accession>A0A0S4QN17</accession>
<proteinExistence type="predicted"/>
<reference evidence="2" key="1">
    <citation type="submission" date="2015-11" db="EMBL/GenBank/DDBJ databases">
        <authorList>
            <person name="Varghese N."/>
        </authorList>
    </citation>
    <scope>NUCLEOTIDE SEQUENCE [LARGE SCALE GENOMIC DNA]</scope>
    <source>
        <strain evidence="2">DSM 45899</strain>
    </source>
</reference>
<dbReference type="Proteomes" id="UP000198802">
    <property type="component" value="Unassembled WGS sequence"/>
</dbReference>